<dbReference type="GO" id="GO:0044205">
    <property type="term" value="P:'de novo' UMP biosynthetic process"/>
    <property type="evidence" value="ECO:0007669"/>
    <property type="project" value="UniProtKB-UniRule"/>
</dbReference>
<keyword evidence="5 7" id="KW-0460">Magnesium</keyword>
<evidence type="ECO:0000256" key="5">
    <source>
        <dbReference type="ARBA" id="ARBA00022842"/>
    </source>
</evidence>
<evidence type="ECO:0000256" key="3">
    <source>
        <dbReference type="ARBA" id="ARBA00022676"/>
    </source>
</evidence>
<dbReference type="GO" id="GO:0000287">
    <property type="term" value="F:magnesium ion binding"/>
    <property type="evidence" value="ECO:0007669"/>
    <property type="project" value="UniProtKB-UniRule"/>
</dbReference>
<dbReference type="GO" id="GO:0004588">
    <property type="term" value="F:orotate phosphoribosyltransferase activity"/>
    <property type="evidence" value="ECO:0007669"/>
    <property type="project" value="UniProtKB-UniRule"/>
</dbReference>
<comment type="function">
    <text evidence="7">Catalyzes the transfer of a ribosyl phosphate group from 5-phosphoribose 1-diphosphate to orotate, leading to the formation of orotidine monophosphate (OMP).</text>
</comment>
<evidence type="ECO:0000256" key="2">
    <source>
        <dbReference type="ARBA" id="ARBA00011971"/>
    </source>
</evidence>
<dbReference type="InterPro" id="IPR023031">
    <property type="entry name" value="OPRT"/>
</dbReference>
<dbReference type="OrthoDB" id="9783570at2"/>
<dbReference type="EMBL" id="FMYW01000008">
    <property type="protein sequence ID" value="SDC48803.1"/>
    <property type="molecule type" value="Genomic_DNA"/>
</dbReference>
<accession>A0A1G6LZV7</accession>
<comment type="subunit">
    <text evidence="7">Homodimer.</text>
</comment>
<comment type="catalytic activity">
    <reaction evidence="7">
        <text>orotidine 5'-phosphate + diphosphate = orotate + 5-phospho-alpha-D-ribose 1-diphosphate</text>
        <dbReference type="Rhea" id="RHEA:10380"/>
        <dbReference type="ChEBI" id="CHEBI:30839"/>
        <dbReference type="ChEBI" id="CHEBI:33019"/>
        <dbReference type="ChEBI" id="CHEBI:57538"/>
        <dbReference type="ChEBI" id="CHEBI:58017"/>
        <dbReference type="EC" id="2.4.2.10"/>
    </reaction>
</comment>
<evidence type="ECO:0000256" key="6">
    <source>
        <dbReference type="ARBA" id="ARBA00022975"/>
    </source>
</evidence>
<dbReference type="CDD" id="cd06223">
    <property type="entry name" value="PRTases_typeI"/>
    <property type="match status" value="1"/>
</dbReference>
<dbReference type="UniPathway" id="UPA00070">
    <property type="reaction ID" value="UER00119"/>
</dbReference>
<dbReference type="SUPFAM" id="SSF53271">
    <property type="entry name" value="PRTase-like"/>
    <property type="match status" value="1"/>
</dbReference>
<dbReference type="GO" id="GO:0019856">
    <property type="term" value="P:pyrimidine nucleobase biosynthetic process"/>
    <property type="evidence" value="ECO:0007669"/>
    <property type="project" value="InterPro"/>
</dbReference>
<evidence type="ECO:0000313" key="10">
    <source>
        <dbReference type="Proteomes" id="UP000198943"/>
    </source>
</evidence>
<dbReference type="NCBIfam" id="TIGR01367">
    <property type="entry name" value="pyrE_Therm"/>
    <property type="match status" value="1"/>
</dbReference>
<feature type="binding site" evidence="7">
    <location>
        <position position="147"/>
    </location>
    <ligand>
        <name>orotate</name>
        <dbReference type="ChEBI" id="CHEBI:30839"/>
    </ligand>
</feature>
<organism evidence="9 10">
    <name type="scientific">Succiniclasticum ruminis</name>
    <dbReference type="NCBI Taxonomy" id="40841"/>
    <lineage>
        <taxon>Bacteria</taxon>
        <taxon>Bacillati</taxon>
        <taxon>Bacillota</taxon>
        <taxon>Negativicutes</taxon>
        <taxon>Acidaminococcales</taxon>
        <taxon>Acidaminococcaceae</taxon>
        <taxon>Succiniclasticum</taxon>
    </lineage>
</organism>
<feature type="binding site" evidence="7">
    <location>
        <position position="119"/>
    </location>
    <ligand>
        <name>orotate</name>
        <dbReference type="ChEBI" id="CHEBI:30839"/>
    </ligand>
</feature>
<comment type="cofactor">
    <cofactor evidence="7">
        <name>Mg(2+)</name>
        <dbReference type="ChEBI" id="CHEBI:18420"/>
    </cofactor>
</comment>
<dbReference type="Gene3D" id="3.40.50.2020">
    <property type="match status" value="1"/>
</dbReference>
<evidence type="ECO:0000259" key="8">
    <source>
        <dbReference type="Pfam" id="PF00156"/>
    </source>
</evidence>
<comment type="similarity">
    <text evidence="7">Belongs to the purine/pyrimidine phosphoribosyltransferase family. PyrE subfamily.</text>
</comment>
<dbReference type="AlphaFoldDB" id="A0A1G6LZV7"/>
<comment type="caution">
    <text evidence="7">Lacks conserved residue(s) required for the propagation of feature annotation.</text>
</comment>
<dbReference type="Pfam" id="PF00156">
    <property type="entry name" value="Pribosyltran"/>
    <property type="match status" value="1"/>
</dbReference>
<name>A0A1G6LZV7_9FIRM</name>
<dbReference type="PANTHER" id="PTHR19278">
    <property type="entry name" value="OROTATE PHOSPHORIBOSYLTRANSFERASE"/>
    <property type="match status" value="1"/>
</dbReference>
<reference evidence="10" key="1">
    <citation type="submission" date="2016-10" db="EMBL/GenBank/DDBJ databases">
        <authorList>
            <person name="Varghese N."/>
            <person name="Submissions S."/>
        </authorList>
    </citation>
    <scope>NUCLEOTIDE SEQUENCE [LARGE SCALE GENOMIC DNA]</scope>
    <source>
        <strain evidence="10">DSM 11005</strain>
    </source>
</reference>
<sequence>MLSEKEVLHLLEETQAVLHGHFLLTSGLHSPMYVEKFNVLQHPAYTEKLCKEIAARYANDNIELVVGPTTGGILLAHETGKALGTRAIFTERENGKMTLKRGFQIPEGCRVLVVEDIVTTGGSVKEVMDVVREHGGNVIGVGLLVDRSGGKVDFGVRTEALLHLDVPTFKAENCPLCHDGVELTKRGSTGKNNPVKK</sequence>
<gene>
    <name evidence="7" type="primary">pyrE</name>
    <name evidence="9" type="ORF">SAMN04487864_108107</name>
</gene>
<evidence type="ECO:0000256" key="7">
    <source>
        <dbReference type="HAMAP-Rule" id="MF_01208"/>
    </source>
</evidence>
<keyword evidence="4 7" id="KW-0808">Transferase</keyword>
<proteinExistence type="inferred from homology"/>
<evidence type="ECO:0000256" key="4">
    <source>
        <dbReference type="ARBA" id="ARBA00022679"/>
    </source>
</evidence>
<feature type="binding site" description="in other chain" evidence="7">
    <location>
        <begin position="115"/>
        <end position="123"/>
    </location>
    <ligand>
        <name>5-phospho-alpha-D-ribose 1-diphosphate</name>
        <dbReference type="ChEBI" id="CHEBI:58017"/>
        <note>ligand shared between dimeric partners</note>
    </ligand>
</feature>
<comment type="pathway">
    <text evidence="1 7">Pyrimidine metabolism; UMP biosynthesis via de novo pathway; UMP from orotate: step 1/2.</text>
</comment>
<keyword evidence="3 7" id="KW-0328">Glycosyltransferase</keyword>
<dbReference type="Proteomes" id="UP000198943">
    <property type="component" value="Unassembled WGS sequence"/>
</dbReference>
<dbReference type="InterPro" id="IPR000836">
    <property type="entry name" value="PRTase_dom"/>
</dbReference>
<evidence type="ECO:0000313" key="9">
    <source>
        <dbReference type="EMBL" id="SDC48803.1"/>
    </source>
</evidence>
<dbReference type="HAMAP" id="MF_01208">
    <property type="entry name" value="PyrE"/>
    <property type="match status" value="1"/>
</dbReference>
<keyword evidence="6 7" id="KW-0665">Pyrimidine biosynthesis</keyword>
<keyword evidence="10" id="KW-1185">Reference proteome</keyword>
<dbReference type="RefSeq" id="WP_093730430.1">
    <property type="nucleotide sequence ID" value="NZ_FMYW01000008.1"/>
</dbReference>
<dbReference type="InterPro" id="IPR029057">
    <property type="entry name" value="PRTase-like"/>
</dbReference>
<dbReference type="PANTHER" id="PTHR19278:SF9">
    <property type="entry name" value="URIDINE 5'-MONOPHOSPHATE SYNTHASE"/>
    <property type="match status" value="1"/>
</dbReference>
<protein>
    <recommendedName>
        <fullName evidence="2 7">Orotate phosphoribosyltransferase</fullName>
        <shortName evidence="7">OPRT</shortName>
        <shortName evidence="7">OPRTase</shortName>
        <ecNumber evidence="2 7">2.4.2.10</ecNumber>
    </recommendedName>
</protein>
<dbReference type="InterPro" id="IPR006273">
    <property type="entry name" value="Orotate_PRibTrfase_bac"/>
</dbReference>
<dbReference type="EC" id="2.4.2.10" evidence="2 7"/>
<feature type="domain" description="Phosphoribosyltransferase" evidence="8">
    <location>
        <begin position="47"/>
        <end position="151"/>
    </location>
</feature>
<evidence type="ECO:0000256" key="1">
    <source>
        <dbReference type="ARBA" id="ARBA00004889"/>
    </source>
</evidence>